<dbReference type="OrthoDB" id="185373at2759"/>
<name>A0A200RDN1_MACCD</name>
<organism evidence="3 4">
    <name type="scientific">Macleaya cordata</name>
    <name type="common">Five-seeded plume-poppy</name>
    <name type="synonym">Bocconia cordata</name>
    <dbReference type="NCBI Taxonomy" id="56857"/>
    <lineage>
        <taxon>Eukaryota</taxon>
        <taxon>Viridiplantae</taxon>
        <taxon>Streptophyta</taxon>
        <taxon>Embryophyta</taxon>
        <taxon>Tracheophyta</taxon>
        <taxon>Spermatophyta</taxon>
        <taxon>Magnoliopsida</taxon>
        <taxon>Ranunculales</taxon>
        <taxon>Papaveraceae</taxon>
        <taxon>Papaveroideae</taxon>
        <taxon>Macleaya</taxon>
    </lineage>
</organism>
<evidence type="ECO:0000313" key="4">
    <source>
        <dbReference type="Proteomes" id="UP000195402"/>
    </source>
</evidence>
<dbReference type="Pfam" id="PF13041">
    <property type="entry name" value="PPR_2"/>
    <property type="match status" value="2"/>
</dbReference>
<keyword evidence="4" id="KW-1185">Reference proteome</keyword>
<accession>A0A200RDN1</accession>
<feature type="repeat" description="PPR" evidence="2">
    <location>
        <begin position="309"/>
        <end position="343"/>
    </location>
</feature>
<feature type="repeat" description="PPR" evidence="2">
    <location>
        <begin position="66"/>
        <end position="100"/>
    </location>
</feature>
<gene>
    <name evidence="3" type="ORF">BVC80_887g98</name>
</gene>
<dbReference type="PANTHER" id="PTHR24015:SF2014">
    <property type="entry name" value="PENTATRICOPEPTIDE REPEAT-CONTAINING PROTEIN"/>
    <property type="match status" value="1"/>
</dbReference>
<dbReference type="FunFam" id="1.25.40.10:FF:000073">
    <property type="entry name" value="Pentatricopeptide repeat-containing protein chloroplastic"/>
    <property type="match status" value="1"/>
</dbReference>
<keyword evidence="1" id="KW-0677">Repeat</keyword>
<evidence type="ECO:0000313" key="3">
    <source>
        <dbReference type="EMBL" id="OVA20806.1"/>
    </source>
</evidence>
<dbReference type="InterPro" id="IPR046848">
    <property type="entry name" value="E_motif"/>
</dbReference>
<dbReference type="GO" id="GO:0003723">
    <property type="term" value="F:RNA binding"/>
    <property type="evidence" value="ECO:0007669"/>
    <property type="project" value="InterPro"/>
</dbReference>
<dbReference type="SUPFAM" id="SSF48452">
    <property type="entry name" value="TPR-like"/>
    <property type="match status" value="2"/>
</dbReference>
<dbReference type="InterPro" id="IPR046960">
    <property type="entry name" value="PPR_At4g14850-like_plant"/>
</dbReference>
<feature type="repeat" description="PPR" evidence="2">
    <location>
        <begin position="274"/>
        <end position="308"/>
    </location>
</feature>
<dbReference type="Proteomes" id="UP000195402">
    <property type="component" value="Unassembled WGS sequence"/>
</dbReference>
<dbReference type="InterPro" id="IPR002885">
    <property type="entry name" value="PPR_rpt"/>
</dbReference>
<dbReference type="AlphaFoldDB" id="A0A200RDN1"/>
<evidence type="ECO:0000256" key="2">
    <source>
        <dbReference type="PROSITE-ProRule" id="PRU00708"/>
    </source>
</evidence>
<dbReference type="EMBL" id="MVGT01000057">
    <property type="protein sequence ID" value="OVA20806.1"/>
    <property type="molecule type" value="Genomic_DNA"/>
</dbReference>
<feature type="repeat" description="PPR" evidence="2">
    <location>
        <begin position="476"/>
        <end position="510"/>
    </location>
</feature>
<dbReference type="PROSITE" id="PS51375">
    <property type="entry name" value="PPR"/>
    <property type="match status" value="7"/>
</dbReference>
<dbReference type="OMA" id="SEHYGIM"/>
<dbReference type="Pfam" id="PF20431">
    <property type="entry name" value="E_motif"/>
    <property type="match status" value="1"/>
</dbReference>
<proteinExistence type="predicted"/>
<reference evidence="3 4" key="1">
    <citation type="journal article" date="2017" name="Mol. Plant">
        <title>The Genome of Medicinal Plant Macleaya cordata Provides New Insights into Benzylisoquinoline Alkaloids Metabolism.</title>
        <authorList>
            <person name="Liu X."/>
            <person name="Liu Y."/>
            <person name="Huang P."/>
            <person name="Ma Y."/>
            <person name="Qing Z."/>
            <person name="Tang Q."/>
            <person name="Cao H."/>
            <person name="Cheng P."/>
            <person name="Zheng Y."/>
            <person name="Yuan Z."/>
            <person name="Zhou Y."/>
            <person name="Liu J."/>
            <person name="Tang Z."/>
            <person name="Zhuo Y."/>
            <person name="Zhang Y."/>
            <person name="Yu L."/>
            <person name="Huang J."/>
            <person name="Yang P."/>
            <person name="Peng Q."/>
            <person name="Zhang J."/>
            <person name="Jiang W."/>
            <person name="Zhang Z."/>
            <person name="Lin K."/>
            <person name="Ro D.K."/>
            <person name="Chen X."/>
            <person name="Xiong X."/>
            <person name="Shang Y."/>
            <person name="Huang S."/>
            <person name="Zeng J."/>
        </authorList>
    </citation>
    <scope>NUCLEOTIDE SEQUENCE [LARGE SCALE GENOMIC DNA]</scope>
    <source>
        <strain evidence="4">cv. BLH2017</strain>
        <tissue evidence="3">Root</tissue>
    </source>
</reference>
<dbReference type="FunFam" id="1.25.40.10:FF:000366">
    <property type="entry name" value="Pentatricopeptide (PPR) repeat-containing protein"/>
    <property type="match status" value="1"/>
</dbReference>
<dbReference type="InParanoid" id="A0A200RDN1"/>
<dbReference type="Pfam" id="PF01535">
    <property type="entry name" value="PPR"/>
    <property type="match status" value="8"/>
</dbReference>
<feature type="repeat" description="PPR" evidence="2">
    <location>
        <begin position="512"/>
        <end position="542"/>
    </location>
</feature>
<dbReference type="GO" id="GO:0009451">
    <property type="term" value="P:RNA modification"/>
    <property type="evidence" value="ECO:0007669"/>
    <property type="project" value="InterPro"/>
</dbReference>
<dbReference type="FunFam" id="1.25.40.10:FF:000031">
    <property type="entry name" value="Pentatricopeptide repeat-containing protein mitochondrial"/>
    <property type="match status" value="3"/>
</dbReference>
<dbReference type="PANTHER" id="PTHR24015">
    <property type="entry name" value="OS07G0578800 PROTEIN-RELATED"/>
    <property type="match status" value="1"/>
</dbReference>
<dbReference type="InterPro" id="IPR011990">
    <property type="entry name" value="TPR-like_helical_dom_sf"/>
</dbReference>
<evidence type="ECO:0000256" key="1">
    <source>
        <dbReference type="ARBA" id="ARBA00022737"/>
    </source>
</evidence>
<feature type="repeat" description="PPR" evidence="2">
    <location>
        <begin position="375"/>
        <end position="409"/>
    </location>
</feature>
<dbReference type="Gene3D" id="1.25.40.10">
    <property type="entry name" value="Tetratricopeptide repeat domain"/>
    <property type="match status" value="5"/>
</dbReference>
<sequence>MKSKELITHLFEACKDGRSVSQLHSQILKNGLISNSLFVTKLNSIYTKYSSLELARKLFDETPDRTVYLWNSILRSHCREKQWEVTLHLFNNMLSTTSTMSDKPDNFTVPIAIKACAGLLALRTGKTIHGLVKKNDKINSDMFVGSALVELYAKCGEMGDALGVFEEFPEPDVVLWTSMITGYQQNGNAEKALSFFSRMVMDEGLTPDRVTLVSVVSSCAQLMNLGAGKCVHGFTIKMGFDTDLSLVNSFLNLYAKTGSIRNARNLFEKMYEKDVISWSSMISCYAQNQKPDEALSLFNQMVEKRYDPNSVTLVSVLQACAAAGNVDEGRRIHELAKRKGCELDVSVSTALVDMYMKCSCIEKAVDLFKRMPQKDVVCWGAFISGYAQNGLANESLGIFRSMLSDGTRPDAVIMVKVLKACAELGILHQALCLHCYLVSSGFDDKVFVGAALIDLYSKCGNLENSIRVFEGMNQRDVVVWSSMIAGYGIHGFGSEAIRTFNRMIESSRVIPNDITFLSILSACSHTGLVEEGFKIFDEMVHKYQIEPTSEHYSVMVDLLGRTGKLDKAMEFISQKQVPSGAHVWGALLGACRIHQNVEMAEAVAKKLFRLDPDHAGYYVLLSNIYAVDGKWDSVAKIRNLVKEKGLKRTPGQSLIEVKSRLHTFSAADSSHPEFECISWLLRELEVKMREEGYVPDVDFMLHDV</sequence>
<dbReference type="FunCoup" id="A0A200RDN1">
    <property type="interactions" value="82"/>
</dbReference>
<dbReference type="NCBIfam" id="TIGR00756">
    <property type="entry name" value="PPR"/>
    <property type="match status" value="7"/>
</dbReference>
<feature type="repeat" description="PPR" evidence="2">
    <location>
        <begin position="172"/>
        <end position="207"/>
    </location>
</feature>
<protein>
    <submittedName>
        <fullName evidence="3">Pentatricopeptide repeat</fullName>
    </submittedName>
</protein>
<comment type="caution">
    <text evidence="3">The sequence shown here is derived from an EMBL/GenBank/DDBJ whole genome shotgun (WGS) entry which is preliminary data.</text>
</comment>